<proteinExistence type="predicted"/>
<organism evidence="2 3">
    <name type="scientific">Candidatus Harrisonbacteria bacterium RIFCSPLOWO2_02_FULL_41_13b</name>
    <dbReference type="NCBI Taxonomy" id="1798409"/>
    <lineage>
        <taxon>Bacteria</taxon>
        <taxon>Candidatus Harrisoniibacteriota</taxon>
    </lineage>
</organism>
<dbReference type="EMBL" id="MHJL01000007">
    <property type="protein sequence ID" value="OGY68128.1"/>
    <property type="molecule type" value="Genomic_DNA"/>
</dbReference>
<reference evidence="2 3" key="1">
    <citation type="journal article" date="2016" name="Nat. Commun.">
        <title>Thousands of microbial genomes shed light on interconnected biogeochemical processes in an aquifer system.</title>
        <authorList>
            <person name="Anantharaman K."/>
            <person name="Brown C.T."/>
            <person name="Hug L.A."/>
            <person name="Sharon I."/>
            <person name="Castelle C.J."/>
            <person name="Probst A.J."/>
            <person name="Thomas B.C."/>
            <person name="Singh A."/>
            <person name="Wilkins M.J."/>
            <person name="Karaoz U."/>
            <person name="Brodie E.L."/>
            <person name="Williams K.H."/>
            <person name="Hubbard S.S."/>
            <person name="Banfield J.F."/>
        </authorList>
    </citation>
    <scope>NUCLEOTIDE SEQUENCE [LARGE SCALE GENOMIC DNA]</scope>
</reference>
<evidence type="ECO:0000313" key="3">
    <source>
        <dbReference type="Proteomes" id="UP000177690"/>
    </source>
</evidence>
<dbReference type="AlphaFoldDB" id="A0A1G1ZTT4"/>
<dbReference type="Proteomes" id="UP000177690">
    <property type="component" value="Unassembled WGS sequence"/>
</dbReference>
<name>A0A1G1ZTT4_9BACT</name>
<evidence type="ECO:0000313" key="2">
    <source>
        <dbReference type="EMBL" id="OGY68128.1"/>
    </source>
</evidence>
<protein>
    <recommendedName>
        <fullName evidence="4">DUF155 domain-containing protein</fullName>
    </recommendedName>
</protein>
<feature type="transmembrane region" description="Helical" evidence="1">
    <location>
        <begin position="312"/>
        <end position="337"/>
    </location>
</feature>
<keyword evidence="1" id="KW-1133">Transmembrane helix</keyword>
<evidence type="ECO:0008006" key="4">
    <source>
        <dbReference type="Google" id="ProtNLM"/>
    </source>
</evidence>
<keyword evidence="1" id="KW-0472">Membrane</keyword>
<sequence>MTPKLISFVLAEAPKLRSGNPLESKPIQSAPQYYESSMPKQFEIGSETMQVMGRQIKFSIRGYRPDVLMIEAIADVADLFSNDTFKLRDALVDACHKISKNYGGKLDLSEEYSLAVLSGYVGEPEDILKKHSAEIVKFLKSEALPLDEKEIEYTLATQLKYAKNDLVVVDWDGALILEPNDQIEAMVDLFQLTNLDLLRYRMLDFDLDSRLSKANRLIQKRPRTFFSQKETAQAFKDIILFQSQSIAEFNALEREIKLIGDWYSARLYDLISKKFKLEEWKKSVQEKLDSLKNLYTIIAENFSISKNERLELIQIVLFFILQVGWFVLIILELFYYLPKR</sequence>
<comment type="caution">
    <text evidence="2">The sequence shown here is derived from an EMBL/GenBank/DDBJ whole genome shotgun (WGS) entry which is preliminary data.</text>
</comment>
<keyword evidence="1" id="KW-0812">Transmembrane</keyword>
<gene>
    <name evidence="2" type="ORF">A3I24_02555</name>
</gene>
<dbReference type="STRING" id="1798409.A3I24_02555"/>
<accession>A0A1G1ZTT4</accession>
<evidence type="ECO:0000256" key="1">
    <source>
        <dbReference type="SAM" id="Phobius"/>
    </source>
</evidence>